<feature type="transmembrane region" description="Helical" evidence="3">
    <location>
        <begin position="6"/>
        <end position="24"/>
    </location>
</feature>
<keyword evidence="1 3" id="KW-0472">Membrane</keyword>
<comment type="caution">
    <text evidence="4">The sequence shown here is derived from an EMBL/GenBank/DDBJ whole genome shotgun (WGS) entry which is preliminary data.</text>
</comment>
<dbReference type="GO" id="GO:0006508">
    <property type="term" value="P:proteolysis"/>
    <property type="evidence" value="ECO:0007669"/>
    <property type="project" value="UniProtKB-KW"/>
</dbReference>
<proteinExistence type="inferred from homology"/>
<organism evidence="4 5">
    <name type="scientific">Heyndrickxia oleronia</name>
    <dbReference type="NCBI Taxonomy" id="38875"/>
    <lineage>
        <taxon>Bacteria</taxon>
        <taxon>Bacillati</taxon>
        <taxon>Bacillota</taxon>
        <taxon>Bacilli</taxon>
        <taxon>Bacillales</taxon>
        <taxon>Bacillaceae</taxon>
        <taxon>Heyndrickxia</taxon>
    </lineage>
</organism>
<dbReference type="GO" id="GO:0005886">
    <property type="term" value="C:plasma membrane"/>
    <property type="evidence" value="ECO:0007669"/>
    <property type="project" value="UniProtKB-SubCell"/>
</dbReference>
<comment type="similarity">
    <text evidence="1">Belongs to the peptidase U4 family.</text>
</comment>
<keyword evidence="1" id="KW-0064">Aspartyl protease</keyword>
<protein>
    <recommendedName>
        <fullName evidence="1">Sporulation sigma-E factor-processing peptidase</fullName>
        <ecNumber evidence="1">3.4.23.-</ecNumber>
    </recommendedName>
    <alternativeName>
        <fullName evidence="1">Membrane-associated aspartic protease</fullName>
    </alternativeName>
    <alternativeName>
        <fullName evidence="1">Stage II sporulation protein GA</fullName>
    </alternativeName>
</protein>
<dbReference type="InterPro" id="IPR005081">
    <property type="entry name" value="SpoIIGA"/>
</dbReference>
<keyword evidence="1" id="KW-1003">Cell membrane</keyword>
<evidence type="ECO:0000256" key="3">
    <source>
        <dbReference type="SAM" id="Phobius"/>
    </source>
</evidence>
<comment type="subcellular location">
    <subcellularLocation>
        <location evidence="1">Cell membrane</location>
    </subcellularLocation>
</comment>
<keyword evidence="1" id="KW-0749">Sporulation</keyword>
<dbReference type="Pfam" id="PF03419">
    <property type="entry name" value="Peptidase_U4"/>
    <property type="match status" value="1"/>
</dbReference>
<feature type="active site" evidence="2">
    <location>
        <position position="183"/>
    </location>
</feature>
<dbReference type="AlphaFoldDB" id="A0AAW6SV03"/>
<dbReference type="NCBIfam" id="TIGR02854">
    <property type="entry name" value="spore_II_GA"/>
    <property type="match status" value="1"/>
</dbReference>
<dbReference type="EMBL" id="JAROYP010000004">
    <property type="protein sequence ID" value="MDH5161108.1"/>
    <property type="molecule type" value="Genomic_DNA"/>
</dbReference>
<sequence length="308" mass="35195">MVVYMDVIWLLNFIVDVMLLWITAIIMKRPISKWKLLLGGLIGSLLIVMSLTPLSAYAGNPFIKLLFSFAMVFTVFGYKRFKYFISNVLTFYFVTFLTGGILIGVHYFIQFDFQLQSSVLLASVRGFGDPISWLFILFGIPIAWYFSKKRIETFEITTIQFDQLVDVMVEINGVSIQVKGLIDSGNQLYDPLSRQPVMIISTQSFRNELPMEIIEATEHSENFLQGKTELPSEWSERVRFIPAKTVSKGNQLLLAYKPDQMIIQKDHESWNVQKALISFSNHALSSEDVFQCIVHPKMLTGISIKSVS</sequence>
<dbReference type="GO" id="GO:0030436">
    <property type="term" value="P:asexual sporulation"/>
    <property type="evidence" value="ECO:0007669"/>
    <property type="project" value="InterPro"/>
</dbReference>
<keyword evidence="3" id="KW-0812">Transmembrane</keyword>
<name>A0AAW6SV03_9BACI</name>
<keyword evidence="1" id="KW-0645">Protease</keyword>
<dbReference type="EC" id="3.4.23.-" evidence="1"/>
<feature type="transmembrane region" description="Helical" evidence="3">
    <location>
        <begin position="36"/>
        <end position="56"/>
    </location>
</feature>
<feature type="transmembrane region" description="Helical" evidence="3">
    <location>
        <begin position="90"/>
        <end position="110"/>
    </location>
</feature>
<evidence type="ECO:0000313" key="5">
    <source>
        <dbReference type="Proteomes" id="UP001159179"/>
    </source>
</evidence>
<evidence type="ECO:0000256" key="1">
    <source>
        <dbReference type="PIRNR" id="PIRNR018571"/>
    </source>
</evidence>
<comment type="subunit">
    <text evidence="1">Self-associates. Interacts with SigE. Interacts with SpoIIR.</text>
</comment>
<dbReference type="GO" id="GO:0004190">
    <property type="term" value="F:aspartic-type endopeptidase activity"/>
    <property type="evidence" value="ECO:0007669"/>
    <property type="project" value="UniProtKB-KW"/>
</dbReference>
<keyword evidence="3" id="KW-1133">Transmembrane helix</keyword>
<gene>
    <name evidence="4" type="primary">spoIIGA</name>
    <name evidence="4" type="ORF">P5X88_09175</name>
</gene>
<dbReference type="Proteomes" id="UP001159179">
    <property type="component" value="Unassembled WGS sequence"/>
</dbReference>
<dbReference type="GO" id="GO:0030435">
    <property type="term" value="P:sporulation resulting in formation of a cellular spore"/>
    <property type="evidence" value="ECO:0007669"/>
    <property type="project" value="UniProtKB-KW"/>
</dbReference>
<accession>A0AAW6SV03</accession>
<feature type="transmembrane region" description="Helical" evidence="3">
    <location>
        <begin position="130"/>
        <end position="147"/>
    </location>
</feature>
<keyword evidence="1" id="KW-0378">Hydrolase</keyword>
<evidence type="ECO:0000256" key="2">
    <source>
        <dbReference type="PIRSR" id="PIRSR018571-1"/>
    </source>
</evidence>
<dbReference type="PIRSF" id="PIRSF018571">
    <property type="entry name" value="SpoIIGA"/>
    <property type="match status" value="1"/>
</dbReference>
<evidence type="ECO:0000313" key="4">
    <source>
        <dbReference type="EMBL" id="MDH5161108.1"/>
    </source>
</evidence>
<reference evidence="4" key="1">
    <citation type="submission" date="2023-03" db="EMBL/GenBank/DDBJ databases">
        <title>Bacterial isolates from washroom surfaces on a university campus.</title>
        <authorList>
            <person name="Holman D.B."/>
            <person name="Gzyl K.E."/>
            <person name="Taheri A.E."/>
        </authorList>
    </citation>
    <scope>NUCLEOTIDE SEQUENCE</scope>
    <source>
        <strain evidence="4">RD03</strain>
    </source>
</reference>
<comment type="function">
    <text evidence="1">Probable aspartic protease that is responsible for the proteolytic cleavage of the RNA polymerase sigma E factor (SigE/spoIIGB) to yield the active peptide in the mother cell during sporulation. Responds to a signal from the forespore that is triggered by the extracellular signal protein SpoIIR.</text>
</comment>